<evidence type="ECO:0000256" key="4">
    <source>
        <dbReference type="ARBA" id="ARBA00023136"/>
    </source>
</evidence>
<keyword evidence="4 5" id="KW-0472">Membrane</keyword>
<evidence type="ECO:0000259" key="6">
    <source>
        <dbReference type="Pfam" id="PF03151"/>
    </source>
</evidence>
<protein>
    <submittedName>
        <fullName evidence="7">Sugar phosphate/phosphate translocator</fullName>
    </submittedName>
</protein>
<comment type="caution">
    <text evidence="7">The sequence shown here is derived from an EMBL/GenBank/DDBJ whole genome shotgun (WGS) entry which is preliminary data.</text>
</comment>
<dbReference type="AlphaFoldDB" id="A0ABD1QK79"/>
<evidence type="ECO:0000313" key="8">
    <source>
        <dbReference type="Proteomes" id="UP001604336"/>
    </source>
</evidence>
<dbReference type="Pfam" id="PF03151">
    <property type="entry name" value="TPT"/>
    <property type="match status" value="1"/>
</dbReference>
<evidence type="ECO:0000313" key="7">
    <source>
        <dbReference type="EMBL" id="KAL2476628.1"/>
    </source>
</evidence>
<accession>A0ABD1QK79</accession>
<dbReference type="PANTHER" id="PTHR11132">
    <property type="entry name" value="SOLUTE CARRIER FAMILY 35"/>
    <property type="match status" value="1"/>
</dbReference>
<dbReference type="InterPro" id="IPR050186">
    <property type="entry name" value="TPT_transporter"/>
</dbReference>
<gene>
    <name evidence="7" type="ORF">Adt_37364</name>
</gene>
<evidence type="ECO:0000256" key="2">
    <source>
        <dbReference type="ARBA" id="ARBA00022692"/>
    </source>
</evidence>
<feature type="transmembrane region" description="Helical" evidence="5">
    <location>
        <begin position="356"/>
        <end position="375"/>
    </location>
</feature>
<feature type="transmembrane region" description="Helical" evidence="5">
    <location>
        <begin position="227"/>
        <end position="250"/>
    </location>
</feature>
<feature type="transmembrane region" description="Helical" evidence="5">
    <location>
        <begin position="513"/>
        <end position="532"/>
    </location>
</feature>
<dbReference type="GO" id="GO:0016020">
    <property type="term" value="C:membrane"/>
    <property type="evidence" value="ECO:0007669"/>
    <property type="project" value="UniProtKB-SubCell"/>
</dbReference>
<organism evidence="7 8">
    <name type="scientific">Abeliophyllum distichum</name>
    <dbReference type="NCBI Taxonomy" id="126358"/>
    <lineage>
        <taxon>Eukaryota</taxon>
        <taxon>Viridiplantae</taxon>
        <taxon>Streptophyta</taxon>
        <taxon>Embryophyta</taxon>
        <taxon>Tracheophyta</taxon>
        <taxon>Spermatophyta</taxon>
        <taxon>Magnoliopsida</taxon>
        <taxon>eudicotyledons</taxon>
        <taxon>Gunneridae</taxon>
        <taxon>Pentapetalae</taxon>
        <taxon>asterids</taxon>
        <taxon>lamiids</taxon>
        <taxon>Lamiales</taxon>
        <taxon>Oleaceae</taxon>
        <taxon>Forsythieae</taxon>
        <taxon>Abeliophyllum</taxon>
    </lineage>
</organism>
<name>A0ABD1QK79_9LAMI</name>
<feature type="transmembrane region" description="Helical" evidence="5">
    <location>
        <begin position="262"/>
        <end position="280"/>
    </location>
</feature>
<keyword evidence="2 5" id="KW-0812">Transmembrane</keyword>
<keyword evidence="8" id="KW-1185">Reference proteome</keyword>
<dbReference type="Proteomes" id="UP001604336">
    <property type="component" value="Unassembled WGS sequence"/>
</dbReference>
<proteinExistence type="predicted"/>
<reference evidence="8" key="1">
    <citation type="submission" date="2024-07" db="EMBL/GenBank/DDBJ databases">
        <title>Two chromosome-level genome assemblies of Korean endemic species Abeliophyllum distichum and Forsythia ovata (Oleaceae).</title>
        <authorList>
            <person name="Jang H."/>
        </authorList>
    </citation>
    <scope>NUCLEOTIDE SEQUENCE [LARGE SCALE GENOMIC DNA]</scope>
</reference>
<evidence type="ECO:0000256" key="3">
    <source>
        <dbReference type="ARBA" id="ARBA00022989"/>
    </source>
</evidence>
<sequence>MPAVCSFRPVWCRIMLCSLSEDCSKENPYSMMVSFEIQLLVTEESLVQIRSNPKSRKLCILISDTRENKKPRTGRPSSIIGEISRTKIQWGAADPTRPQVAPPLAWAEFGWGEEDGNIHPPVLENEDVNSEDFKFEQTLVQRSGLENAYLTGEKRYHSNKLQLRMDHSSDGGDASSNGVRIRNEYEPFDIENSLKNDQRYSSTGANGSDYMNYHGTLRSNSKNSISVAALLKTLFLILVWYTFSTFLTLYNKTLLGDHLGKFPAPLLMNTVHFAMQAVLSKAITWFWSERFQPSIMSWRDYFVRVVPTALSTAMDVNLSNASLVFISVTFATMCKSAAPIFLLIFAFAFRLESPSFKLLGIMLVISVGILLTVAKETEFEFWGFIFVMLAAVMSGFRWTMTQILLQKEEYGLKNPLTLMSYVTPIMAIATALLSLILDPWHEFRTSNYFDSSWHIARSCLLMLFGGTLAFFMVLTEYILVSVTSAVTVTIAGVVKEAVTILVAVFYFHDEFTWLKGAGLVTIMVGVSLFNWYKYQKLQKGDVSADGMGGSTADNSPPKYVILDEMDEEEEIP</sequence>
<feature type="transmembrane region" description="Helical" evidence="5">
    <location>
        <begin position="381"/>
        <end position="400"/>
    </location>
</feature>
<feature type="domain" description="Sugar phosphate transporter" evidence="6">
    <location>
        <begin position="232"/>
        <end position="530"/>
    </location>
</feature>
<evidence type="ECO:0000256" key="1">
    <source>
        <dbReference type="ARBA" id="ARBA00004141"/>
    </source>
</evidence>
<feature type="transmembrane region" description="Helical" evidence="5">
    <location>
        <begin position="486"/>
        <end position="507"/>
    </location>
</feature>
<feature type="transmembrane region" description="Helical" evidence="5">
    <location>
        <begin position="460"/>
        <end position="479"/>
    </location>
</feature>
<dbReference type="EMBL" id="JBFOLK010000011">
    <property type="protein sequence ID" value="KAL2476628.1"/>
    <property type="molecule type" value="Genomic_DNA"/>
</dbReference>
<evidence type="ECO:0000256" key="5">
    <source>
        <dbReference type="SAM" id="Phobius"/>
    </source>
</evidence>
<keyword evidence="3 5" id="KW-1133">Transmembrane helix</keyword>
<feature type="transmembrane region" description="Helical" evidence="5">
    <location>
        <begin position="324"/>
        <end position="349"/>
    </location>
</feature>
<feature type="transmembrane region" description="Helical" evidence="5">
    <location>
        <begin position="421"/>
        <end position="440"/>
    </location>
</feature>
<comment type="subcellular location">
    <subcellularLocation>
        <location evidence="1">Membrane</location>
        <topology evidence="1">Multi-pass membrane protein</topology>
    </subcellularLocation>
</comment>
<dbReference type="InterPro" id="IPR004853">
    <property type="entry name" value="Sugar_P_trans_dom"/>
</dbReference>